<dbReference type="InterPro" id="IPR036770">
    <property type="entry name" value="Ankyrin_rpt-contain_sf"/>
</dbReference>
<reference evidence="2 3" key="1">
    <citation type="journal article" date="2014" name="Genome Biol. Evol.">
        <title>The secreted proteins of Achlya hypogyna and Thraustotheca clavata identify the ancestral oomycete secretome and reveal gene acquisitions by horizontal gene transfer.</title>
        <authorList>
            <person name="Misner I."/>
            <person name="Blouin N."/>
            <person name="Leonard G."/>
            <person name="Richards T.A."/>
            <person name="Lane C.E."/>
        </authorList>
    </citation>
    <scope>NUCLEOTIDE SEQUENCE [LARGE SCALE GENOMIC DNA]</scope>
    <source>
        <strain evidence="2 3">ATCC 34112</strain>
    </source>
</reference>
<dbReference type="Proteomes" id="UP000243217">
    <property type="component" value="Unassembled WGS sequence"/>
</dbReference>
<evidence type="ECO:0000313" key="2">
    <source>
        <dbReference type="EMBL" id="OQS01786.1"/>
    </source>
</evidence>
<evidence type="ECO:0000313" key="3">
    <source>
        <dbReference type="Proteomes" id="UP000243217"/>
    </source>
</evidence>
<feature type="non-terminal residue" evidence="2">
    <location>
        <position position="1"/>
    </location>
</feature>
<gene>
    <name evidence="2" type="ORF">THRCLA_21622</name>
</gene>
<dbReference type="OrthoDB" id="79262at2759"/>
<feature type="repeat" description="ANK" evidence="1">
    <location>
        <begin position="1"/>
        <end position="33"/>
    </location>
</feature>
<protein>
    <submittedName>
        <fullName evidence="2">Uncharacterized protein</fullName>
    </submittedName>
</protein>
<comment type="caution">
    <text evidence="2">The sequence shown here is derived from an EMBL/GenBank/DDBJ whole genome shotgun (WGS) entry which is preliminary data.</text>
</comment>
<dbReference type="Gene3D" id="1.25.40.20">
    <property type="entry name" value="Ankyrin repeat-containing domain"/>
    <property type="match status" value="1"/>
</dbReference>
<dbReference type="PRINTS" id="PR01415">
    <property type="entry name" value="ANKYRIN"/>
</dbReference>
<dbReference type="PROSITE" id="PS50088">
    <property type="entry name" value="ANK_REPEAT"/>
    <property type="match status" value="2"/>
</dbReference>
<organism evidence="2 3">
    <name type="scientific">Thraustotheca clavata</name>
    <dbReference type="NCBI Taxonomy" id="74557"/>
    <lineage>
        <taxon>Eukaryota</taxon>
        <taxon>Sar</taxon>
        <taxon>Stramenopiles</taxon>
        <taxon>Oomycota</taxon>
        <taxon>Saprolegniomycetes</taxon>
        <taxon>Saprolegniales</taxon>
        <taxon>Achlyaceae</taxon>
        <taxon>Thraustotheca</taxon>
    </lineage>
</organism>
<proteinExistence type="predicted"/>
<dbReference type="SMART" id="SM00248">
    <property type="entry name" value="ANK"/>
    <property type="match status" value="2"/>
</dbReference>
<dbReference type="PROSITE" id="PS50297">
    <property type="entry name" value="ANK_REP_REGION"/>
    <property type="match status" value="2"/>
</dbReference>
<name>A0A1V9ZUT0_9STRA</name>
<dbReference type="PANTHER" id="PTHR22677">
    <property type="entry name" value="ANKYRIN REPEAT DOMAIN-CONTAINING PROTEIN 60"/>
    <property type="match status" value="1"/>
</dbReference>
<evidence type="ECO:0000256" key="1">
    <source>
        <dbReference type="PROSITE-ProRule" id="PRU00023"/>
    </source>
</evidence>
<dbReference type="EMBL" id="JNBS01001561">
    <property type="protein sequence ID" value="OQS01786.1"/>
    <property type="molecule type" value="Genomic_DNA"/>
</dbReference>
<dbReference type="STRING" id="74557.A0A1V9ZUT0"/>
<dbReference type="Pfam" id="PF12796">
    <property type="entry name" value="Ank_2"/>
    <property type="match status" value="1"/>
</dbReference>
<dbReference type="AlphaFoldDB" id="A0A1V9ZUT0"/>
<dbReference type="InterPro" id="IPR002110">
    <property type="entry name" value="Ankyrin_rpt"/>
</dbReference>
<dbReference type="InterPro" id="IPR039323">
    <property type="entry name" value="ANKRD_45/46/60"/>
</dbReference>
<dbReference type="PANTHER" id="PTHR22677:SF4">
    <property type="entry name" value="USHER SYNDROME TYPE-1G PROTEIN-LIKE PROTEIN"/>
    <property type="match status" value="1"/>
</dbReference>
<accession>A0A1V9ZUT0</accession>
<sequence length="78" mass="8252">DGATPLYVAAQNVHNDTVPLLLSSGANIDQAKNDGATPLFIAAENGHNDTVSLLLSNGAKIDQKQCHCVIALILKHYE</sequence>
<keyword evidence="1" id="KW-0040">ANK repeat</keyword>
<feature type="repeat" description="ANK" evidence="1">
    <location>
        <begin position="34"/>
        <end position="66"/>
    </location>
</feature>
<keyword evidence="3" id="KW-1185">Reference proteome</keyword>
<dbReference type="SUPFAM" id="SSF48403">
    <property type="entry name" value="Ankyrin repeat"/>
    <property type="match status" value="1"/>
</dbReference>